<sequence>MGISKTFAAVAALSAVASAAGSSARSAVATYWGQTGGTLRDYCDTADTDYIPVGFIDYFPAQGNGWPGSNYGSSCWASTYTAPGYNGVDDPLHNRLLDHCTGMAQDIQYCQSKGKKILLSLGGGPNTYSLTGKKDGEAFADFLWAAYGPPTVEWVGPRPFDPLPGTEGEGIATIVDGFDFDIEHPDTDNSVGYIAMINRLRSYFPDGGYLITGAPQCVVNDANMDLMIQGAQFDIIWVQFYNTDGCAARDWVKLNPDYATTGVETTVPKEYPHGGFSYDAWLKRLQAPGSKSKNAKLSIGVLGAPNMDPTIPIEYYLSADQLKPLIDEYYCHDNFGGFMIWDAVFAGKNKDQNGVNFLAQIKNLLVAREAKGCAAPTSTVSSSTKAPVTTSTVSSSTKAPVTTSTPGPLTTGPSTTAVTTSTGHWGNNTISDSPTLTSTILRTTVYTVTSCAPTVTNCPLGHVTTATLTDYTTWCPGNPTITPAPTTTSAAKPTKSGKPSTVYTTIIHTITACPPSVTNCPANEKTTSVVTETKAIYTTICDEETTLQTAIPTGGIKAVGTGSPTIPQTPFVGGGGRVGGSVFAAAVVGVLALLM</sequence>
<evidence type="ECO:0000256" key="16">
    <source>
        <dbReference type="SAM" id="SignalP"/>
    </source>
</evidence>
<keyword evidence="6 13" id="KW-0378">Hydrolase</keyword>
<keyword evidence="4" id="KW-1003">Cell membrane</keyword>
<evidence type="ECO:0000313" key="18">
    <source>
        <dbReference type="EMBL" id="OBT99267.1"/>
    </source>
</evidence>
<feature type="compositionally biased region" description="Polar residues" evidence="15">
    <location>
        <begin position="424"/>
        <end position="433"/>
    </location>
</feature>
<comment type="similarity">
    <text evidence="14">Belongs to the glycosyl hydrolase 18 family.</text>
</comment>
<evidence type="ECO:0000256" key="10">
    <source>
        <dbReference type="ARBA" id="ARBA00023288"/>
    </source>
</evidence>
<evidence type="ECO:0000313" key="19">
    <source>
        <dbReference type="Proteomes" id="UP000091956"/>
    </source>
</evidence>
<name>A0A1B8GTW3_9PEZI</name>
<dbReference type="GeneID" id="28835919"/>
<comment type="catalytic activity">
    <reaction evidence="1">
        <text>Random endo-hydrolysis of N-acetyl-beta-D-glucosaminide (1-&gt;4)-beta-linkages in chitin and chitodextrins.</text>
        <dbReference type="EC" id="3.2.1.14"/>
    </reaction>
</comment>
<dbReference type="InterPro" id="IPR001579">
    <property type="entry name" value="Glyco_hydro_18_chit_AS"/>
</dbReference>
<dbReference type="Pfam" id="PF00704">
    <property type="entry name" value="Glyco_hydro_18"/>
    <property type="match status" value="1"/>
</dbReference>
<evidence type="ECO:0000256" key="15">
    <source>
        <dbReference type="SAM" id="MobiDB-lite"/>
    </source>
</evidence>
<feature type="domain" description="GH18" evidence="17">
    <location>
        <begin position="26"/>
        <end position="368"/>
    </location>
</feature>
<keyword evidence="10" id="KW-0449">Lipoprotein</keyword>
<dbReference type="GO" id="GO:0098552">
    <property type="term" value="C:side of membrane"/>
    <property type="evidence" value="ECO:0007669"/>
    <property type="project" value="UniProtKB-KW"/>
</dbReference>
<evidence type="ECO:0000256" key="13">
    <source>
        <dbReference type="RuleBase" id="RU000489"/>
    </source>
</evidence>
<dbReference type="EMBL" id="KV460213">
    <property type="protein sequence ID" value="OBT99267.1"/>
    <property type="molecule type" value="Genomic_DNA"/>
</dbReference>
<dbReference type="STRING" id="342668.A0A1B8GTW3"/>
<comment type="subcellular location">
    <subcellularLocation>
        <location evidence="2">Cell membrane</location>
        <topology evidence="2">Lipid-anchor</topology>
        <topology evidence="2">GPI-anchor</topology>
    </subcellularLocation>
</comment>
<dbReference type="GO" id="GO:0005886">
    <property type="term" value="C:plasma membrane"/>
    <property type="evidence" value="ECO:0007669"/>
    <property type="project" value="UniProtKB-SubCell"/>
</dbReference>
<keyword evidence="19" id="KW-1185">Reference proteome</keyword>
<gene>
    <name evidence="18" type="ORF">VE01_02533</name>
</gene>
<feature type="compositionally biased region" description="Low complexity" evidence="15">
    <location>
        <begin position="376"/>
        <end position="423"/>
    </location>
</feature>
<evidence type="ECO:0000256" key="7">
    <source>
        <dbReference type="ARBA" id="ARBA00023024"/>
    </source>
</evidence>
<evidence type="ECO:0000256" key="2">
    <source>
        <dbReference type="ARBA" id="ARBA00004609"/>
    </source>
</evidence>
<organism evidence="18 19">
    <name type="scientific">Pseudogymnoascus verrucosus</name>
    <dbReference type="NCBI Taxonomy" id="342668"/>
    <lineage>
        <taxon>Eukaryota</taxon>
        <taxon>Fungi</taxon>
        <taxon>Dikarya</taxon>
        <taxon>Ascomycota</taxon>
        <taxon>Pezizomycotina</taxon>
        <taxon>Leotiomycetes</taxon>
        <taxon>Thelebolales</taxon>
        <taxon>Thelebolaceae</taxon>
        <taxon>Pseudogymnoascus</taxon>
    </lineage>
</organism>
<keyword evidence="12" id="KW-0624">Polysaccharide degradation</keyword>
<evidence type="ECO:0000256" key="8">
    <source>
        <dbReference type="ARBA" id="ARBA00023136"/>
    </source>
</evidence>
<evidence type="ECO:0000256" key="4">
    <source>
        <dbReference type="ARBA" id="ARBA00022475"/>
    </source>
</evidence>
<evidence type="ECO:0000256" key="12">
    <source>
        <dbReference type="ARBA" id="ARBA00023326"/>
    </source>
</evidence>
<evidence type="ECO:0000256" key="3">
    <source>
        <dbReference type="ARBA" id="ARBA00012729"/>
    </source>
</evidence>
<dbReference type="InterPro" id="IPR017853">
    <property type="entry name" value="GH"/>
</dbReference>
<reference evidence="18 19" key="1">
    <citation type="submission" date="2016-03" db="EMBL/GenBank/DDBJ databases">
        <title>Comparative genomics of Pseudogymnoascus destructans, the fungus causing white-nose syndrome of bats.</title>
        <authorList>
            <person name="Palmer J.M."/>
            <person name="Drees K.P."/>
            <person name="Foster J.T."/>
            <person name="Lindner D.L."/>
        </authorList>
    </citation>
    <scope>NUCLEOTIDE SEQUENCE [LARGE SCALE GENOMIC DNA]</scope>
    <source>
        <strain evidence="18 19">UAMH 10579</strain>
    </source>
</reference>
<keyword evidence="16" id="KW-0732">Signal</keyword>
<evidence type="ECO:0000256" key="14">
    <source>
        <dbReference type="RuleBase" id="RU004453"/>
    </source>
</evidence>
<proteinExistence type="inferred from homology"/>
<dbReference type="Gene3D" id="3.20.20.80">
    <property type="entry name" value="Glycosidases"/>
    <property type="match status" value="1"/>
</dbReference>
<dbReference type="AlphaFoldDB" id="A0A1B8GTW3"/>
<dbReference type="OrthoDB" id="6020543at2759"/>
<dbReference type="SUPFAM" id="SSF51445">
    <property type="entry name" value="(Trans)glycosidases"/>
    <property type="match status" value="1"/>
</dbReference>
<keyword evidence="5" id="KW-0325">Glycoprotein</keyword>
<reference evidence="19" key="2">
    <citation type="journal article" date="2018" name="Nat. Commun.">
        <title>Extreme sensitivity to ultraviolet light in the fungal pathogen causing white-nose syndrome of bats.</title>
        <authorList>
            <person name="Palmer J.M."/>
            <person name="Drees K.P."/>
            <person name="Foster J.T."/>
            <person name="Lindner D.L."/>
        </authorList>
    </citation>
    <scope>NUCLEOTIDE SEQUENCE [LARGE SCALE GENOMIC DNA]</scope>
    <source>
        <strain evidence="19">UAMH 10579</strain>
    </source>
</reference>
<dbReference type="PANTHER" id="PTHR45708:SF47">
    <property type="entry name" value="ENDOCHITINASE A"/>
    <property type="match status" value="1"/>
</dbReference>
<dbReference type="EC" id="3.2.1.14" evidence="3"/>
<evidence type="ECO:0000256" key="1">
    <source>
        <dbReference type="ARBA" id="ARBA00000822"/>
    </source>
</evidence>
<keyword evidence="5" id="KW-0336">GPI-anchor</keyword>
<dbReference type="GO" id="GO:0008843">
    <property type="term" value="F:endochitinase activity"/>
    <property type="evidence" value="ECO:0007669"/>
    <property type="project" value="UniProtKB-EC"/>
</dbReference>
<dbReference type="GO" id="GO:0000272">
    <property type="term" value="P:polysaccharide catabolic process"/>
    <property type="evidence" value="ECO:0007669"/>
    <property type="project" value="UniProtKB-KW"/>
</dbReference>
<dbReference type="GO" id="GO:0005576">
    <property type="term" value="C:extracellular region"/>
    <property type="evidence" value="ECO:0007669"/>
    <property type="project" value="TreeGrafter"/>
</dbReference>
<dbReference type="InterPro" id="IPR050542">
    <property type="entry name" value="Glycosyl_Hydrlase18_Chitinase"/>
</dbReference>
<dbReference type="PROSITE" id="PS51910">
    <property type="entry name" value="GH18_2"/>
    <property type="match status" value="1"/>
</dbReference>
<dbReference type="RefSeq" id="XP_018133000.1">
    <property type="nucleotide sequence ID" value="XM_018272041.2"/>
</dbReference>
<keyword evidence="11 13" id="KW-0326">Glycosidase</keyword>
<dbReference type="GO" id="GO:0006032">
    <property type="term" value="P:chitin catabolic process"/>
    <property type="evidence" value="ECO:0007669"/>
    <property type="project" value="UniProtKB-KW"/>
</dbReference>
<keyword evidence="8" id="KW-0472">Membrane</keyword>
<evidence type="ECO:0000256" key="9">
    <source>
        <dbReference type="ARBA" id="ARBA00023277"/>
    </source>
</evidence>
<dbReference type="InterPro" id="IPR001223">
    <property type="entry name" value="Glyco_hydro18_cat"/>
</dbReference>
<keyword evidence="9" id="KW-0119">Carbohydrate metabolism</keyword>
<protein>
    <recommendedName>
        <fullName evidence="3">chitinase</fullName>
        <ecNumber evidence="3">3.2.1.14</ecNumber>
    </recommendedName>
</protein>
<evidence type="ECO:0000256" key="6">
    <source>
        <dbReference type="ARBA" id="ARBA00022801"/>
    </source>
</evidence>
<feature type="chain" id="PRO_5008608990" description="chitinase" evidence="16">
    <location>
        <begin position="20"/>
        <end position="595"/>
    </location>
</feature>
<evidence type="ECO:0000256" key="11">
    <source>
        <dbReference type="ARBA" id="ARBA00023295"/>
    </source>
</evidence>
<evidence type="ECO:0000259" key="17">
    <source>
        <dbReference type="PROSITE" id="PS51910"/>
    </source>
</evidence>
<feature type="signal peptide" evidence="16">
    <location>
        <begin position="1"/>
        <end position="19"/>
    </location>
</feature>
<feature type="region of interest" description="Disordered" evidence="15">
    <location>
        <begin position="376"/>
        <end position="433"/>
    </location>
</feature>
<dbReference type="PANTHER" id="PTHR45708">
    <property type="entry name" value="ENDOCHITINASE"/>
    <property type="match status" value="1"/>
</dbReference>
<dbReference type="PROSITE" id="PS01095">
    <property type="entry name" value="GH18_1"/>
    <property type="match status" value="1"/>
</dbReference>
<evidence type="ECO:0000256" key="5">
    <source>
        <dbReference type="ARBA" id="ARBA00022622"/>
    </source>
</evidence>
<accession>A0A1B8GTW3</accession>
<dbReference type="Proteomes" id="UP000091956">
    <property type="component" value="Unassembled WGS sequence"/>
</dbReference>
<keyword evidence="7" id="KW-0146">Chitin degradation</keyword>